<organism evidence="3 4">
    <name type="scientific">Aspergillus phoenicis ATCC 13157</name>
    <dbReference type="NCBI Taxonomy" id="1353007"/>
    <lineage>
        <taxon>Eukaryota</taxon>
        <taxon>Fungi</taxon>
        <taxon>Dikarya</taxon>
        <taxon>Ascomycota</taxon>
        <taxon>Pezizomycotina</taxon>
        <taxon>Eurotiomycetes</taxon>
        <taxon>Eurotiomycetidae</taxon>
        <taxon>Eurotiales</taxon>
        <taxon>Aspergillaceae</taxon>
        <taxon>Aspergillus</taxon>
    </lineage>
</organism>
<reference evidence="3 4" key="1">
    <citation type="submission" date="2018-07" db="EMBL/GenBank/DDBJ databases">
        <title>Section-level genome sequencing of Aspergillus section Nigri to investigate inter- and intra-species variation.</title>
        <authorList>
            <consortium name="DOE Joint Genome Institute"/>
            <person name="Vesth T.C."/>
            <person name="Nybo J.L."/>
            <person name="Theobald S."/>
            <person name="Frisvad J.C."/>
            <person name="Larsen T.O."/>
            <person name="Nielsen K.F."/>
            <person name="Hoof J.B."/>
            <person name="Brandl J."/>
            <person name="Salamov A."/>
            <person name="Riley R."/>
            <person name="Gladden J.M."/>
            <person name="Phatale P."/>
            <person name="Nielsen M.T."/>
            <person name="Lyhne E.K."/>
            <person name="Kogle M.E."/>
            <person name="Strasser K."/>
            <person name="McDonnell E."/>
            <person name="Barry K."/>
            <person name="Clum A."/>
            <person name="Chen C."/>
            <person name="Nolan M."/>
            <person name="Sandor L."/>
            <person name="Kuo A."/>
            <person name="Lipzen A."/>
            <person name="Hainaut M."/>
            <person name="Drula E."/>
            <person name="Tsang A."/>
            <person name="Magnuson J.K."/>
            <person name="Henrissat B."/>
            <person name="Wiebenga A."/>
            <person name="Simmons B.A."/>
            <person name="Makela M.R."/>
            <person name="De vries R.P."/>
            <person name="Grigoriev I.V."/>
            <person name="Mortensen U.H."/>
            <person name="Baker S.E."/>
            <person name="Andersen M.R."/>
        </authorList>
    </citation>
    <scope>NUCLEOTIDE SEQUENCE [LARGE SCALE GENOMIC DNA]</scope>
    <source>
        <strain evidence="3 4">ATCC 13157</strain>
    </source>
</reference>
<dbReference type="AlphaFoldDB" id="A0A370PTS2"/>
<dbReference type="Proteomes" id="UP000254937">
    <property type="component" value="Unassembled WGS sequence"/>
</dbReference>
<evidence type="ECO:0000313" key="4">
    <source>
        <dbReference type="Proteomes" id="UP000254937"/>
    </source>
</evidence>
<keyword evidence="4" id="KW-1185">Reference proteome</keyword>
<name>A0A370PTS2_ASPPH</name>
<gene>
    <name evidence="3" type="ORF">M752DRAFT_311431</name>
</gene>
<feature type="region of interest" description="Disordered" evidence="1">
    <location>
        <begin position="33"/>
        <end position="83"/>
    </location>
</feature>
<feature type="compositionally biased region" description="Low complexity" evidence="1">
    <location>
        <begin position="70"/>
        <end position="81"/>
    </location>
</feature>
<feature type="signal peptide" evidence="2">
    <location>
        <begin position="1"/>
        <end position="19"/>
    </location>
</feature>
<feature type="chain" id="PRO_5016909972" evidence="2">
    <location>
        <begin position="20"/>
        <end position="565"/>
    </location>
</feature>
<accession>A0A370PTS2</accession>
<evidence type="ECO:0000313" key="3">
    <source>
        <dbReference type="EMBL" id="RDK45344.1"/>
    </source>
</evidence>
<keyword evidence="2" id="KW-0732">Signal</keyword>
<feature type="region of interest" description="Disordered" evidence="1">
    <location>
        <begin position="488"/>
        <end position="507"/>
    </location>
</feature>
<proteinExistence type="predicted"/>
<sequence>MSTLLTPLALVGWMGRAWDTDYTTPDTLPNSTGLGWVDGTGLGHRHPTRTVDQTPIRDWPRLGGWDGPGTTTRHTQHTQLTNIPGPTVGWMGRAWDIEHNKQHMSTPEFTSYLADSSQVRQHFWPHGWVDGTGLGHQHTTRQHNPDSSGSGLMVGWMGRAWKTIPYILTLIYGIDSHTGLASWLGGWDGPGRPYYIYLLGSNTGAYNINNKPGPGWVAGMGLGCTSSEPSPGLVGWLGQVESSDSTSITQPWLGGRDGPGTSDTGGWGAKSRLTAFISMVRNQALAGWQGRAWDVVVDFDNTALASLSIPASMTIVWLTLYRLHCSNKPSLGWVVGSGLGYRIQHPSNSSLQWWTRPRLGGWDGPGTSDTGEWGLWSYKVTSKLKRLTASIFALSKPWLGGFTAVVSQASVGWLGRAWDIGHEGGGLEAMDGLGLSDSTSTIQFTTAVDQASAGWLGRDWDTQTNLNSIASVGRLGRAWDMDSTPAIQPWLGGRDGPGTSDTGEGGLGCNQASDGRSGWAWGVGFNIHYIVHHCSKPGLGWAAGTGLGHRTRGVGVYWFRGQILP</sequence>
<protein>
    <submittedName>
        <fullName evidence="3">Uncharacterized protein</fullName>
    </submittedName>
</protein>
<evidence type="ECO:0000256" key="1">
    <source>
        <dbReference type="SAM" id="MobiDB-lite"/>
    </source>
</evidence>
<evidence type="ECO:0000256" key="2">
    <source>
        <dbReference type="SAM" id="SignalP"/>
    </source>
</evidence>
<dbReference type="EMBL" id="KZ851847">
    <property type="protein sequence ID" value="RDK45344.1"/>
    <property type="molecule type" value="Genomic_DNA"/>
</dbReference>